<sequence length="95" mass="10642">MVSEDGVYEELGLVPDNDVDNPWTRSRSTRSPCSTLTDPVPSFLFPQRPNPNGIPEWGAHISERIQNYEVVTTYAETLSRLLALLVVENLVQAID</sequence>
<evidence type="ECO:0000313" key="2">
    <source>
        <dbReference type="EMBL" id="KAF7386682.1"/>
    </source>
</evidence>
<keyword evidence="3" id="KW-1185">Reference proteome</keyword>
<feature type="compositionally biased region" description="Low complexity" evidence="1">
    <location>
        <begin position="24"/>
        <end position="37"/>
    </location>
</feature>
<dbReference type="EMBL" id="JACSEA010000013">
    <property type="protein sequence ID" value="KAF7386682.1"/>
    <property type="molecule type" value="Genomic_DNA"/>
</dbReference>
<dbReference type="Proteomes" id="UP000614350">
    <property type="component" value="Unassembled WGS sequence"/>
</dbReference>
<reference evidence="2" key="1">
    <citation type="journal article" date="2020" name="G3 (Bethesda)">
        <title>High-Quality Assemblies for Three Invasive Social Wasps from the &lt;i&gt;Vespula&lt;/i&gt; Genus.</title>
        <authorList>
            <person name="Harrop T.W.R."/>
            <person name="Guhlin J."/>
            <person name="McLaughlin G.M."/>
            <person name="Permina E."/>
            <person name="Stockwell P."/>
            <person name="Gilligan J."/>
            <person name="Le Lec M.F."/>
            <person name="Gruber M.A.M."/>
            <person name="Quinn O."/>
            <person name="Lovegrove M."/>
            <person name="Duncan E.J."/>
            <person name="Remnant E.J."/>
            <person name="Van Eeckhoven J."/>
            <person name="Graham B."/>
            <person name="Knapp R.A."/>
            <person name="Langford K.W."/>
            <person name="Kronenberg Z."/>
            <person name="Press M.O."/>
            <person name="Eacker S.M."/>
            <person name="Wilson-Rankin E.E."/>
            <person name="Purcell J."/>
            <person name="Lester P.J."/>
            <person name="Dearden P.K."/>
        </authorList>
    </citation>
    <scope>NUCLEOTIDE SEQUENCE</scope>
    <source>
        <strain evidence="2">Marl-1</strain>
    </source>
</reference>
<comment type="caution">
    <text evidence="2">The sequence shown here is derived from an EMBL/GenBank/DDBJ whole genome shotgun (WGS) entry which is preliminary data.</text>
</comment>
<organism evidence="2 3">
    <name type="scientific">Vespula vulgaris</name>
    <name type="common">Yellow jacket</name>
    <name type="synonym">Wasp</name>
    <dbReference type="NCBI Taxonomy" id="7454"/>
    <lineage>
        <taxon>Eukaryota</taxon>
        <taxon>Metazoa</taxon>
        <taxon>Ecdysozoa</taxon>
        <taxon>Arthropoda</taxon>
        <taxon>Hexapoda</taxon>
        <taxon>Insecta</taxon>
        <taxon>Pterygota</taxon>
        <taxon>Neoptera</taxon>
        <taxon>Endopterygota</taxon>
        <taxon>Hymenoptera</taxon>
        <taxon>Apocrita</taxon>
        <taxon>Aculeata</taxon>
        <taxon>Vespoidea</taxon>
        <taxon>Vespidae</taxon>
        <taxon>Vespinae</taxon>
        <taxon>Vespula</taxon>
    </lineage>
</organism>
<accession>A0A834JGF7</accession>
<gene>
    <name evidence="2" type="ORF">HZH66_011134</name>
</gene>
<feature type="region of interest" description="Disordered" evidence="1">
    <location>
        <begin position="1"/>
        <end position="47"/>
    </location>
</feature>
<proteinExistence type="predicted"/>
<evidence type="ECO:0000313" key="3">
    <source>
        <dbReference type="Proteomes" id="UP000614350"/>
    </source>
</evidence>
<dbReference type="AlphaFoldDB" id="A0A834JGF7"/>
<name>A0A834JGF7_VESVU</name>
<evidence type="ECO:0000256" key="1">
    <source>
        <dbReference type="SAM" id="MobiDB-lite"/>
    </source>
</evidence>
<protein>
    <submittedName>
        <fullName evidence="2">Uncharacterized protein</fullName>
    </submittedName>
</protein>